<dbReference type="Gene3D" id="3.40.50.300">
    <property type="entry name" value="P-loop containing nucleotide triphosphate hydrolases"/>
    <property type="match status" value="1"/>
</dbReference>
<evidence type="ECO:0000313" key="11">
    <source>
        <dbReference type="Proteomes" id="UP000315364"/>
    </source>
</evidence>
<evidence type="ECO:0000256" key="5">
    <source>
        <dbReference type="ARBA" id="ARBA00022741"/>
    </source>
</evidence>
<keyword evidence="8" id="KW-0472">Membrane</keyword>
<dbReference type="InterPro" id="IPR003439">
    <property type="entry name" value="ABC_transporter-like_ATP-bd"/>
</dbReference>
<dbReference type="Pfam" id="PF08402">
    <property type="entry name" value="TOBE_2"/>
    <property type="match status" value="1"/>
</dbReference>
<name>A0A5B8LWK4_9HYPH</name>
<organism evidence="10 11">
    <name type="scientific">Devosia ginsengisoli</name>
    <dbReference type="NCBI Taxonomy" id="400770"/>
    <lineage>
        <taxon>Bacteria</taxon>
        <taxon>Pseudomonadati</taxon>
        <taxon>Pseudomonadota</taxon>
        <taxon>Alphaproteobacteria</taxon>
        <taxon>Hyphomicrobiales</taxon>
        <taxon>Devosiaceae</taxon>
        <taxon>Devosia</taxon>
    </lineage>
</organism>
<evidence type="ECO:0000256" key="7">
    <source>
        <dbReference type="ARBA" id="ARBA00022967"/>
    </source>
</evidence>
<feature type="domain" description="ABC transporter" evidence="9">
    <location>
        <begin position="4"/>
        <end position="236"/>
    </location>
</feature>
<accession>A0A5B8LWK4</accession>
<dbReference type="InterPro" id="IPR015855">
    <property type="entry name" value="ABC_transpr_MalK-like"/>
</dbReference>
<evidence type="ECO:0000256" key="8">
    <source>
        <dbReference type="ARBA" id="ARBA00023136"/>
    </source>
</evidence>
<dbReference type="InterPro" id="IPR013611">
    <property type="entry name" value="Transp-assoc_OB_typ2"/>
</dbReference>
<dbReference type="InterPro" id="IPR017871">
    <property type="entry name" value="ABC_transporter-like_CS"/>
</dbReference>
<dbReference type="PROSITE" id="PS50893">
    <property type="entry name" value="ABC_TRANSPORTER_2"/>
    <property type="match status" value="1"/>
</dbReference>
<evidence type="ECO:0000256" key="2">
    <source>
        <dbReference type="ARBA" id="ARBA00005417"/>
    </source>
</evidence>
<evidence type="ECO:0000256" key="6">
    <source>
        <dbReference type="ARBA" id="ARBA00022840"/>
    </source>
</evidence>
<dbReference type="PANTHER" id="PTHR43875:SF15">
    <property type="entry name" value="TREHALOSE IMPORT ATP-BINDING PROTEIN SUGC"/>
    <property type="match status" value="1"/>
</dbReference>
<dbReference type="PANTHER" id="PTHR43875">
    <property type="entry name" value="MALTODEXTRIN IMPORT ATP-BINDING PROTEIN MSMX"/>
    <property type="match status" value="1"/>
</dbReference>
<protein>
    <submittedName>
        <fullName evidence="10">ABC transporter ATP-binding protein</fullName>
    </submittedName>
</protein>
<dbReference type="GO" id="GO:0140359">
    <property type="term" value="F:ABC-type transporter activity"/>
    <property type="evidence" value="ECO:0007669"/>
    <property type="project" value="InterPro"/>
</dbReference>
<keyword evidence="6 10" id="KW-0067">ATP-binding</keyword>
<evidence type="ECO:0000256" key="3">
    <source>
        <dbReference type="ARBA" id="ARBA00022448"/>
    </source>
</evidence>
<dbReference type="EMBL" id="CP042304">
    <property type="protein sequence ID" value="QDZ12798.1"/>
    <property type="molecule type" value="Genomic_DNA"/>
</dbReference>
<dbReference type="Proteomes" id="UP000315364">
    <property type="component" value="Chromosome"/>
</dbReference>
<evidence type="ECO:0000256" key="4">
    <source>
        <dbReference type="ARBA" id="ARBA00022475"/>
    </source>
</evidence>
<comment type="similarity">
    <text evidence="2">Belongs to the ABC transporter superfamily.</text>
</comment>
<dbReference type="GO" id="GO:0055052">
    <property type="term" value="C:ATP-binding cassette (ABC) transporter complex, substrate-binding subunit-containing"/>
    <property type="evidence" value="ECO:0007669"/>
    <property type="project" value="TreeGrafter"/>
</dbReference>
<dbReference type="CDD" id="cd03301">
    <property type="entry name" value="ABC_MalK_N"/>
    <property type="match status" value="1"/>
</dbReference>
<dbReference type="InterPro" id="IPR047641">
    <property type="entry name" value="ABC_transpr_MalK/UgpC-like"/>
</dbReference>
<dbReference type="GO" id="GO:0008643">
    <property type="term" value="P:carbohydrate transport"/>
    <property type="evidence" value="ECO:0007669"/>
    <property type="project" value="InterPro"/>
</dbReference>
<dbReference type="Pfam" id="PF00005">
    <property type="entry name" value="ABC_tran"/>
    <property type="match status" value="1"/>
</dbReference>
<dbReference type="RefSeq" id="WP_146292160.1">
    <property type="nucleotide sequence ID" value="NZ_CP042304.1"/>
</dbReference>
<dbReference type="KEGG" id="dea:FPZ08_19855"/>
<dbReference type="OrthoDB" id="8434034at2"/>
<keyword evidence="5" id="KW-0547">Nucleotide-binding</keyword>
<dbReference type="SUPFAM" id="SSF50331">
    <property type="entry name" value="MOP-like"/>
    <property type="match status" value="1"/>
</dbReference>
<dbReference type="InterPro" id="IPR027417">
    <property type="entry name" value="P-loop_NTPase"/>
</dbReference>
<proteinExistence type="inferred from homology"/>
<dbReference type="InterPro" id="IPR003593">
    <property type="entry name" value="AAA+_ATPase"/>
</dbReference>
<comment type="subcellular location">
    <subcellularLocation>
        <location evidence="1">Cell inner membrane</location>
        <topology evidence="1">Peripheral membrane protein</topology>
    </subcellularLocation>
</comment>
<gene>
    <name evidence="10" type="ORF">FPZ08_19855</name>
</gene>
<dbReference type="PROSITE" id="PS00211">
    <property type="entry name" value="ABC_TRANSPORTER_1"/>
    <property type="match status" value="1"/>
</dbReference>
<evidence type="ECO:0000313" key="10">
    <source>
        <dbReference type="EMBL" id="QDZ12798.1"/>
    </source>
</evidence>
<dbReference type="AlphaFoldDB" id="A0A5B8LWK4"/>
<reference evidence="10 11" key="1">
    <citation type="submission" date="2019-07" db="EMBL/GenBank/DDBJ databases">
        <title>Full genome sequence of Devosia sp. Gsoil 520.</title>
        <authorList>
            <person name="Im W.-T."/>
        </authorList>
    </citation>
    <scope>NUCLEOTIDE SEQUENCE [LARGE SCALE GENOMIC DNA]</scope>
    <source>
        <strain evidence="10 11">Gsoil 520</strain>
    </source>
</reference>
<keyword evidence="7" id="KW-1278">Translocase</keyword>
<dbReference type="Gene3D" id="2.40.50.100">
    <property type="match status" value="1"/>
</dbReference>
<dbReference type="GO" id="GO:0016887">
    <property type="term" value="F:ATP hydrolysis activity"/>
    <property type="evidence" value="ECO:0007669"/>
    <property type="project" value="InterPro"/>
</dbReference>
<sequence>MSAVTFSNVSKRYGAVTALDNLDLTVGDGEFVSLLGPSGSGKSTTLNLLAGLMAADTGTIHIGDRDITHLPPEQRDLAMVFQNYALYPHMTVAENIAFPLEARKPRPEKSEIERRVERVAETLGVGNLLARYPKEISGGQQQRVALGRAMVRDPRVFLLDEPLSNLDARLRVRMRRDLKELHRQLGSTIVYVTHDQSEAMTLSDRVAVFAQGKLQQVAPPLEIYNNPINTFVANFVGDREANFLDGELEGEGALTFRKGETVIAVGERRLSKASQKVTLCVRPEAVTIGPPDDNGIRGEVVLTELAGAELFVYLRLMTGDEIGVRCDPREISVAAGDIVGVHFDPQRIHLFDQESGHTLA</sequence>
<dbReference type="InterPro" id="IPR012340">
    <property type="entry name" value="NA-bd_OB-fold"/>
</dbReference>
<dbReference type="SUPFAM" id="SSF52540">
    <property type="entry name" value="P-loop containing nucleoside triphosphate hydrolases"/>
    <property type="match status" value="1"/>
</dbReference>
<evidence type="ECO:0000256" key="1">
    <source>
        <dbReference type="ARBA" id="ARBA00004417"/>
    </source>
</evidence>
<evidence type="ECO:0000259" key="9">
    <source>
        <dbReference type="PROSITE" id="PS50893"/>
    </source>
</evidence>
<dbReference type="GO" id="GO:0005524">
    <property type="term" value="F:ATP binding"/>
    <property type="evidence" value="ECO:0007669"/>
    <property type="project" value="UniProtKB-KW"/>
</dbReference>
<keyword evidence="3" id="KW-0813">Transport</keyword>
<dbReference type="InterPro" id="IPR008995">
    <property type="entry name" value="Mo/tungstate-bd_C_term_dom"/>
</dbReference>
<dbReference type="Gene3D" id="2.40.50.140">
    <property type="entry name" value="Nucleic acid-binding proteins"/>
    <property type="match status" value="1"/>
</dbReference>
<keyword evidence="11" id="KW-1185">Reference proteome</keyword>
<dbReference type="FunFam" id="3.40.50.300:FF:000042">
    <property type="entry name" value="Maltose/maltodextrin ABC transporter, ATP-binding protein"/>
    <property type="match status" value="1"/>
</dbReference>
<keyword evidence="4" id="KW-1003">Cell membrane</keyword>
<dbReference type="SMART" id="SM00382">
    <property type="entry name" value="AAA"/>
    <property type="match status" value="1"/>
</dbReference>